<evidence type="ECO:0000313" key="6">
    <source>
        <dbReference type="Proteomes" id="UP000645462"/>
    </source>
</evidence>
<dbReference type="Proteomes" id="UP000645462">
    <property type="component" value="Unassembled WGS sequence"/>
</dbReference>
<keyword evidence="2 4" id="KW-0732">Signal</keyword>
<organism evidence="5 6">
    <name type="scientific">Marivita lacus</name>
    <dbReference type="NCBI Taxonomy" id="1323742"/>
    <lineage>
        <taxon>Bacteria</taxon>
        <taxon>Pseudomonadati</taxon>
        <taxon>Pseudomonadota</taxon>
        <taxon>Alphaproteobacteria</taxon>
        <taxon>Rhodobacterales</taxon>
        <taxon>Roseobacteraceae</taxon>
        <taxon>Marivita</taxon>
    </lineage>
</organism>
<feature type="signal peptide" evidence="4">
    <location>
        <begin position="1"/>
        <end position="27"/>
    </location>
</feature>
<dbReference type="PANTHER" id="PTHR33376">
    <property type="match status" value="1"/>
</dbReference>
<proteinExistence type="predicted"/>
<dbReference type="InterPro" id="IPR018389">
    <property type="entry name" value="DctP_fam"/>
</dbReference>
<evidence type="ECO:0000256" key="1">
    <source>
        <dbReference type="ARBA" id="ARBA00004418"/>
    </source>
</evidence>
<evidence type="ECO:0000313" key="5">
    <source>
        <dbReference type="EMBL" id="GGC03655.1"/>
    </source>
</evidence>
<protein>
    <submittedName>
        <fullName evidence="5">ABC transporter substrate-binding protein</fullName>
    </submittedName>
</protein>
<accession>A0ABQ1KS64</accession>
<dbReference type="RefSeq" id="WP_188481935.1">
    <property type="nucleotide sequence ID" value="NZ_BMFC01000004.1"/>
</dbReference>
<comment type="caution">
    <text evidence="5">The sequence shown here is derived from an EMBL/GenBank/DDBJ whole genome shotgun (WGS) entry which is preliminary data.</text>
</comment>
<sequence length="326" mass="36415">MTGISMKRSFAIACTGATVFAAGALHAQTQISWAHVYETQEPYHVWAEWVAEEFAERTDGRYEIVVHPASTLGSQVELAEGLDLGTIDMMYDGQFFAGTRYGPMALGSAPFVFADYVHWERYRDSELFEDLAQGYRDATGDDVLALVYYGQRHMTSNTPINVPEDMEGMQVRVPNASLYTMFPRAVGANPTPMAFSEVYLGLQQGVVDAQENPLPTIQAQRFHEVQSHITLTGHITDALLTIVADHTREMMSDEDYAILTELVVEGALRASDEIRQSELDLVEWFRNEGITVIEIDTAPFEEAVTPLLAAEASWDAETYERLQALR</sequence>
<dbReference type="PANTHER" id="PTHR33376:SF4">
    <property type="entry name" value="SIALIC ACID-BINDING PERIPLASMIC PROTEIN SIAP"/>
    <property type="match status" value="1"/>
</dbReference>
<feature type="chain" id="PRO_5046730118" evidence="4">
    <location>
        <begin position="28"/>
        <end position="326"/>
    </location>
</feature>
<name>A0ABQ1KS64_9RHOB</name>
<dbReference type="Gene3D" id="3.40.190.170">
    <property type="entry name" value="Bacterial extracellular solute-binding protein, family 7"/>
    <property type="match status" value="1"/>
</dbReference>
<keyword evidence="3" id="KW-0574">Periplasm</keyword>
<dbReference type="NCBIfam" id="NF037995">
    <property type="entry name" value="TRAP_S1"/>
    <property type="match status" value="1"/>
</dbReference>
<reference evidence="6" key="1">
    <citation type="journal article" date="2019" name="Int. J. Syst. Evol. Microbiol.">
        <title>The Global Catalogue of Microorganisms (GCM) 10K type strain sequencing project: providing services to taxonomists for standard genome sequencing and annotation.</title>
        <authorList>
            <consortium name="The Broad Institute Genomics Platform"/>
            <consortium name="The Broad Institute Genome Sequencing Center for Infectious Disease"/>
            <person name="Wu L."/>
            <person name="Ma J."/>
        </authorList>
    </citation>
    <scope>NUCLEOTIDE SEQUENCE [LARGE SCALE GENOMIC DNA]</scope>
    <source>
        <strain evidence="6">CGMCC 1.12478</strain>
    </source>
</reference>
<dbReference type="EMBL" id="BMFC01000004">
    <property type="protein sequence ID" value="GGC03655.1"/>
    <property type="molecule type" value="Genomic_DNA"/>
</dbReference>
<dbReference type="Pfam" id="PF03480">
    <property type="entry name" value="DctP"/>
    <property type="match status" value="1"/>
</dbReference>
<dbReference type="CDD" id="cd13672">
    <property type="entry name" value="PBP2_TRAP_Siap"/>
    <property type="match status" value="1"/>
</dbReference>
<evidence type="ECO:0000256" key="4">
    <source>
        <dbReference type="SAM" id="SignalP"/>
    </source>
</evidence>
<dbReference type="InterPro" id="IPR038404">
    <property type="entry name" value="TRAP_DctP_sf"/>
</dbReference>
<gene>
    <name evidence="5" type="ORF">GCM10011363_20320</name>
</gene>
<keyword evidence="6" id="KW-1185">Reference proteome</keyword>
<comment type="subcellular location">
    <subcellularLocation>
        <location evidence="1">Periplasm</location>
    </subcellularLocation>
</comment>
<evidence type="ECO:0000256" key="3">
    <source>
        <dbReference type="ARBA" id="ARBA00022764"/>
    </source>
</evidence>
<evidence type="ECO:0000256" key="2">
    <source>
        <dbReference type="ARBA" id="ARBA00022729"/>
    </source>
</evidence>